<proteinExistence type="predicted"/>
<dbReference type="SMART" id="SM00702">
    <property type="entry name" value="P4Hc"/>
    <property type="match status" value="1"/>
</dbReference>
<evidence type="ECO:0000313" key="9">
    <source>
        <dbReference type="Proteomes" id="UP000801428"/>
    </source>
</evidence>
<feature type="domain" description="Prolyl 4-hydroxylase alpha subunit" evidence="7">
    <location>
        <begin position="276"/>
        <end position="460"/>
    </location>
</feature>
<dbReference type="GO" id="GO:0031418">
    <property type="term" value="F:L-ascorbic acid binding"/>
    <property type="evidence" value="ECO:0007669"/>
    <property type="project" value="InterPro"/>
</dbReference>
<gene>
    <name evidence="8" type="ORF">E8E13_008723</name>
</gene>
<accession>A0A9P4WEF4</accession>
<keyword evidence="2" id="KW-0479">Metal-binding</keyword>
<feature type="compositionally biased region" description="Polar residues" evidence="6">
    <location>
        <begin position="8"/>
        <end position="22"/>
    </location>
</feature>
<dbReference type="PANTHER" id="PTHR10869:SF247">
    <property type="entry name" value="FE2OG DIOXYGENASE DOMAIN-CONTAINING PROTEIN"/>
    <property type="match status" value="1"/>
</dbReference>
<dbReference type="EMBL" id="SWKU01000003">
    <property type="protein sequence ID" value="KAF3008651.1"/>
    <property type="molecule type" value="Genomic_DNA"/>
</dbReference>
<name>A0A9P4WEF4_CURKU</name>
<evidence type="ECO:0000256" key="6">
    <source>
        <dbReference type="SAM" id="MobiDB-lite"/>
    </source>
</evidence>
<evidence type="ECO:0000256" key="3">
    <source>
        <dbReference type="ARBA" id="ARBA00022964"/>
    </source>
</evidence>
<evidence type="ECO:0000313" key="8">
    <source>
        <dbReference type="EMBL" id="KAF3008651.1"/>
    </source>
</evidence>
<dbReference type="AlphaFoldDB" id="A0A9P4WEF4"/>
<evidence type="ECO:0000256" key="2">
    <source>
        <dbReference type="ARBA" id="ARBA00022723"/>
    </source>
</evidence>
<keyword evidence="9" id="KW-1185">Reference proteome</keyword>
<dbReference type="InterPro" id="IPR045054">
    <property type="entry name" value="P4HA-like"/>
</dbReference>
<keyword evidence="4" id="KW-0560">Oxidoreductase</keyword>
<evidence type="ECO:0000256" key="1">
    <source>
        <dbReference type="ARBA" id="ARBA00001961"/>
    </source>
</evidence>
<feature type="region of interest" description="Disordered" evidence="6">
    <location>
        <begin position="1"/>
        <end position="32"/>
    </location>
</feature>
<dbReference type="Proteomes" id="UP000801428">
    <property type="component" value="Unassembled WGS sequence"/>
</dbReference>
<evidence type="ECO:0000256" key="5">
    <source>
        <dbReference type="ARBA" id="ARBA00023004"/>
    </source>
</evidence>
<dbReference type="GO" id="GO:0005783">
    <property type="term" value="C:endoplasmic reticulum"/>
    <property type="evidence" value="ECO:0007669"/>
    <property type="project" value="TreeGrafter"/>
</dbReference>
<protein>
    <recommendedName>
        <fullName evidence="7">Prolyl 4-hydroxylase alpha subunit domain-containing protein</fullName>
    </recommendedName>
</protein>
<dbReference type="GO" id="GO:0004656">
    <property type="term" value="F:procollagen-proline 4-dioxygenase activity"/>
    <property type="evidence" value="ECO:0007669"/>
    <property type="project" value="TreeGrafter"/>
</dbReference>
<comment type="caution">
    <text evidence="8">The sequence shown here is derived from an EMBL/GenBank/DDBJ whole genome shotgun (WGS) entry which is preliminary data.</text>
</comment>
<sequence length="467" mass="50827">MAKRKRNNASSNAVKKQATASLPSPPQEKDAALGAPSIHAVISPEEMEIAVETLQSLTEHPALIKSKACKDIRAAVYNFRQASTTGMAAAENSNLTGRISAALTDGKYTDAMILLAEMRIRKETPTLGALCRWVRTLDVISGLSIHVQVPSQTVVGKNASNEELVRVLDAILRVTGPTDTTSHGIDASSSPISLQETWNLRPATEPTRQLRRTIEDKTIFTSTPIAKEKFRIIETTPGPLRKPPNLHPAVLFASQDDTVLLGPGPKTEVYHHPIVPNLRLIRDVLTPEECSSIICAGETMEFIPDAPMRPQGEDTSILAHNFYWIVDPAFHDKLWDRVKAFVPESVGGRQNTGVILVSYGAWPPSGIDPVTDAYQYDSSPADARQSSLFTFLIYLNDDFRGGETTFFIPSVKEGVINAYPVKPIMGSVAVFPHGEAAGALLHEGTGVVEGAKYVIRTDVEYDVNPTV</sequence>
<dbReference type="OrthoDB" id="69177at2759"/>
<dbReference type="InterPro" id="IPR006620">
    <property type="entry name" value="Pro_4_hyd_alph"/>
</dbReference>
<evidence type="ECO:0000259" key="7">
    <source>
        <dbReference type="SMART" id="SM00702"/>
    </source>
</evidence>
<dbReference type="PANTHER" id="PTHR10869">
    <property type="entry name" value="PROLYL 4-HYDROXYLASE ALPHA SUBUNIT"/>
    <property type="match status" value="1"/>
</dbReference>
<organism evidence="8 9">
    <name type="scientific">Curvularia kusanoi</name>
    <name type="common">Cochliobolus kusanoi</name>
    <dbReference type="NCBI Taxonomy" id="90978"/>
    <lineage>
        <taxon>Eukaryota</taxon>
        <taxon>Fungi</taxon>
        <taxon>Dikarya</taxon>
        <taxon>Ascomycota</taxon>
        <taxon>Pezizomycotina</taxon>
        <taxon>Dothideomycetes</taxon>
        <taxon>Pleosporomycetidae</taxon>
        <taxon>Pleosporales</taxon>
        <taxon>Pleosporineae</taxon>
        <taxon>Pleosporaceae</taxon>
        <taxon>Curvularia</taxon>
    </lineage>
</organism>
<comment type="cofactor">
    <cofactor evidence="1">
        <name>L-ascorbate</name>
        <dbReference type="ChEBI" id="CHEBI:38290"/>
    </cofactor>
</comment>
<dbReference type="FunFam" id="2.60.120.620:FF:000020">
    <property type="entry name" value="Unplaced genomic scaffold supercont2.4, whole genome shotgun sequence"/>
    <property type="match status" value="1"/>
</dbReference>
<keyword evidence="5" id="KW-0408">Iron</keyword>
<keyword evidence="3" id="KW-0223">Dioxygenase</keyword>
<dbReference type="GO" id="GO:0005506">
    <property type="term" value="F:iron ion binding"/>
    <property type="evidence" value="ECO:0007669"/>
    <property type="project" value="InterPro"/>
</dbReference>
<reference evidence="8" key="1">
    <citation type="submission" date="2019-04" db="EMBL/GenBank/DDBJ databases">
        <title>Sequencing of skin fungus with MAO and IRED activity.</title>
        <authorList>
            <person name="Marsaioli A.J."/>
            <person name="Bonatto J.M.C."/>
            <person name="Reis Junior O."/>
        </authorList>
    </citation>
    <scope>NUCLEOTIDE SEQUENCE</scope>
    <source>
        <strain evidence="8">30M1</strain>
    </source>
</reference>
<dbReference type="Gene3D" id="2.60.120.620">
    <property type="entry name" value="q2cbj1_9rhob like domain"/>
    <property type="match status" value="1"/>
</dbReference>
<evidence type="ECO:0000256" key="4">
    <source>
        <dbReference type="ARBA" id="ARBA00023002"/>
    </source>
</evidence>